<gene>
    <name evidence="2" type="ORF">GIY23_09265</name>
</gene>
<evidence type="ECO:0008006" key="4">
    <source>
        <dbReference type="Google" id="ProtNLM"/>
    </source>
</evidence>
<reference evidence="3" key="1">
    <citation type="submission" date="2019-11" db="EMBL/GenBank/DDBJ databases">
        <title>The complete genome sequence of Saccharopolyspora sp. E2A.</title>
        <authorList>
            <person name="Zhang G."/>
        </authorList>
    </citation>
    <scope>NUCLEOTIDE SEQUENCE [LARGE SCALE GENOMIC DNA]</scope>
    <source>
        <strain evidence="3">E2A</strain>
    </source>
</reference>
<dbReference type="KEGG" id="sace:GIY23_09265"/>
<proteinExistence type="predicted"/>
<dbReference type="RefSeq" id="WP_154076277.1">
    <property type="nucleotide sequence ID" value="NZ_CP045929.1"/>
</dbReference>
<accession>A0A5Q3Q5R2</accession>
<organism evidence="2 3">
    <name type="scientific">Allosaccharopolyspora coralli</name>
    <dbReference type="NCBI Taxonomy" id="2665642"/>
    <lineage>
        <taxon>Bacteria</taxon>
        <taxon>Bacillati</taxon>
        <taxon>Actinomycetota</taxon>
        <taxon>Actinomycetes</taxon>
        <taxon>Pseudonocardiales</taxon>
        <taxon>Pseudonocardiaceae</taxon>
        <taxon>Allosaccharopolyspora</taxon>
    </lineage>
</organism>
<protein>
    <recommendedName>
        <fullName evidence="4">PE domain-containing protein</fullName>
    </recommendedName>
</protein>
<dbReference type="Proteomes" id="UP000371041">
    <property type="component" value="Chromosome"/>
</dbReference>
<name>A0A5Q3Q5R2_9PSEU</name>
<feature type="compositionally biased region" description="Basic and acidic residues" evidence="1">
    <location>
        <begin position="166"/>
        <end position="178"/>
    </location>
</feature>
<dbReference type="AlphaFoldDB" id="A0A5Q3Q5R2"/>
<dbReference type="EMBL" id="CP045929">
    <property type="protein sequence ID" value="QGK69683.1"/>
    <property type="molecule type" value="Genomic_DNA"/>
</dbReference>
<sequence>MAEQGDQEQSYEVDYSSEMAAMQDAQQQLASGQAMSATPLASVAAPLVQSSAMQSMADAKGRMEAKAQLAEAVGAGNTMMVDPDQVDKLAGFFDSKAQELRDRRMQVRLLADVQPPGTDPVSSGAARVYSKVGEGDEQAYLDNYSKLIQVFEDASENLKSTAQQTRSDEQGAKDRFRA</sequence>
<feature type="region of interest" description="Disordered" evidence="1">
    <location>
        <begin position="158"/>
        <end position="178"/>
    </location>
</feature>
<evidence type="ECO:0000313" key="3">
    <source>
        <dbReference type="Proteomes" id="UP000371041"/>
    </source>
</evidence>
<keyword evidence="3" id="KW-1185">Reference proteome</keyword>
<evidence type="ECO:0000256" key="1">
    <source>
        <dbReference type="SAM" id="MobiDB-lite"/>
    </source>
</evidence>
<evidence type="ECO:0000313" key="2">
    <source>
        <dbReference type="EMBL" id="QGK69683.1"/>
    </source>
</evidence>